<comment type="caution">
    <text evidence="2">The sequence shown here is derived from an EMBL/GenBank/DDBJ whole genome shotgun (WGS) entry which is preliminary data.</text>
</comment>
<evidence type="ECO:0000256" key="1">
    <source>
        <dbReference type="SAM" id="SignalP"/>
    </source>
</evidence>
<feature type="chain" id="PRO_5042191423" evidence="1">
    <location>
        <begin position="22"/>
        <end position="103"/>
    </location>
</feature>
<protein>
    <submittedName>
        <fullName evidence="2">Uncharacterized protein</fullName>
    </submittedName>
</protein>
<feature type="signal peptide" evidence="1">
    <location>
        <begin position="1"/>
        <end position="21"/>
    </location>
</feature>
<keyword evidence="1" id="KW-0732">Signal</keyword>
<evidence type="ECO:0000313" key="2">
    <source>
        <dbReference type="EMBL" id="MDQ2091347.1"/>
    </source>
</evidence>
<dbReference type="RefSeq" id="WP_306736638.1">
    <property type="nucleotide sequence ID" value="NZ_JANHAX010000005.1"/>
</dbReference>
<evidence type="ECO:0000313" key="3">
    <source>
        <dbReference type="Proteomes" id="UP001226762"/>
    </source>
</evidence>
<name>A0AAE3WEP5_9RHOB</name>
<accession>A0AAE3WEP5</accession>
<gene>
    <name evidence="2" type="ORF">NO357_15710</name>
</gene>
<reference evidence="2" key="1">
    <citation type="submission" date="2022-07" db="EMBL/GenBank/DDBJ databases">
        <authorList>
            <person name="Otstavnykh N."/>
            <person name="Isaeva M."/>
            <person name="Bystritskaya E."/>
        </authorList>
    </citation>
    <scope>NUCLEOTIDE SEQUENCE</scope>
    <source>
        <strain evidence="2">KCTC 52189</strain>
    </source>
</reference>
<dbReference type="Proteomes" id="UP001226762">
    <property type="component" value="Unassembled WGS sequence"/>
</dbReference>
<dbReference type="EMBL" id="JANHAX010000005">
    <property type="protein sequence ID" value="MDQ2091347.1"/>
    <property type="molecule type" value="Genomic_DNA"/>
</dbReference>
<sequence length="103" mass="10977">MKKVMIVSGIALLGLAGAASATTCAGKWNGRVDTSVEFKQGGKAKYCYARDCWTQRMFKNGNDYLFLVGGNSAASVEMKASGKGFNATWRSGHNSAKAKLTCK</sequence>
<dbReference type="AlphaFoldDB" id="A0AAE3WEP5"/>
<proteinExistence type="predicted"/>
<reference evidence="2" key="2">
    <citation type="submission" date="2023-02" db="EMBL/GenBank/DDBJ databases">
        <title>'Rhodoalgimonas zhirmunskyi' gen. nov., isolated from a red alga.</title>
        <authorList>
            <person name="Nedashkovskaya O.I."/>
            <person name="Otstavnykh N.Y."/>
            <person name="Bystritskaya E.P."/>
            <person name="Balabanova L.A."/>
            <person name="Isaeva M.P."/>
        </authorList>
    </citation>
    <scope>NUCLEOTIDE SEQUENCE</scope>
    <source>
        <strain evidence="2">KCTC 52189</strain>
    </source>
</reference>
<keyword evidence="3" id="KW-1185">Reference proteome</keyword>
<organism evidence="2 3">
    <name type="scientific">Marimonas arenosa</name>
    <dbReference type="NCBI Taxonomy" id="1795305"/>
    <lineage>
        <taxon>Bacteria</taxon>
        <taxon>Pseudomonadati</taxon>
        <taxon>Pseudomonadota</taxon>
        <taxon>Alphaproteobacteria</taxon>
        <taxon>Rhodobacterales</taxon>
        <taxon>Paracoccaceae</taxon>
        <taxon>Marimonas</taxon>
    </lineage>
</organism>